<evidence type="ECO:0000313" key="1">
    <source>
        <dbReference type="EMBL" id="GIH91993.1"/>
    </source>
</evidence>
<sequence>MPPQDEGLRTPLSDHVRTYLERAESRGVSKNRFVTSCVDPLNPTKQIYGQWLDALLDGRGPMPELWRLRALAAGMGADPEALKAGRSRELEELKRMAAAQWLEYEVEEIRHGDDVIILPVRNGLSEAARRRVRRVAEAALAAEEDEEGD</sequence>
<dbReference type="RefSeq" id="WP_204064239.1">
    <property type="nucleotide sequence ID" value="NZ_BOOJ01000023.1"/>
</dbReference>
<dbReference type="EMBL" id="BOOJ01000023">
    <property type="protein sequence ID" value="GIH91993.1"/>
    <property type="molecule type" value="Genomic_DNA"/>
</dbReference>
<proteinExistence type="predicted"/>
<reference evidence="1 2" key="1">
    <citation type="submission" date="2021-01" db="EMBL/GenBank/DDBJ databases">
        <title>Whole genome shotgun sequence of Planobispora siamensis NBRC 107568.</title>
        <authorList>
            <person name="Komaki H."/>
            <person name="Tamura T."/>
        </authorList>
    </citation>
    <scope>NUCLEOTIDE SEQUENCE [LARGE SCALE GENOMIC DNA]</scope>
    <source>
        <strain evidence="1 2">NBRC 107568</strain>
    </source>
</reference>
<gene>
    <name evidence="1" type="ORF">Psi01_26230</name>
</gene>
<comment type="caution">
    <text evidence="1">The sequence shown here is derived from an EMBL/GenBank/DDBJ whole genome shotgun (WGS) entry which is preliminary data.</text>
</comment>
<protein>
    <submittedName>
        <fullName evidence="1">Uncharacterized protein</fullName>
    </submittedName>
</protein>
<evidence type="ECO:0000313" key="2">
    <source>
        <dbReference type="Proteomes" id="UP000619788"/>
    </source>
</evidence>
<name>A0A8J3SLX0_9ACTN</name>
<keyword evidence="2" id="KW-1185">Reference proteome</keyword>
<organism evidence="1 2">
    <name type="scientific">Planobispora siamensis</name>
    <dbReference type="NCBI Taxonomy" id="936338"/>
    <lineage>
        <taxon>Bacteria</taxon>
        <taxon>Bacillati</taxon>
        <taxon>Actinomycetota</taxon>
        <taxon>Actinomycetes</taxon>
        <taxon>Streptosporangiales</taxon>
        <taxon>Streptosporangiaceae</taxon>
        <taxon>Planobispora</taxon>
    </lineage>
</organism>
<accession>A0A8J3SLX0</accession>
<dbReference type="AlphaFoldDB" id="A0A8J3SLX0"/>
<dbReference type="Proteomes" id="UP000619788">
    <property type="component" value="Unassembled WGS sequence"/>
</dbReference>